<evidence type="ECO:0000313" key="3">
    <source>
        <dbReference type="Proteomes" id="UP000061569"/>
    </source>
</evidence>
<gene>
    <name evidence="2" type="ORF">GLE_1613</name>
</gene>
<organism evidence="2 3">
    <name type="scientific">Lysobacter enzymogenes</name>
    <dbReference type="NCBI Taxonomy" id="69"/>
    <lineage>
        <taxon>Bacteria</taxon>
        <taxon>Pseudomonadati</taxon>
        <taxon>Pseudomonadota</taxon>
        <taxon>Gammaproteobacteria</taxon>
        <taxon>Lysobacterales</taxon>
        <taxon>Lysobacteraceae</taxon>
        <taxon>Lysobacter</taxon>
    </lineage>
</organism>
<reference evidence="2 3" key="1">
    <citation type="submission" date="2015-11" db="EMBL/GenBank/DDBJ databases">
        <title>Genome sequences of Lysobacter enzymogenes strain C3 and Lysobacter antibioticus ATCC 29479.</title>
        <authorList>
            <person name="Kobayashi D.Y."/>
        </authorList>
    </citation>
    <scope>NUCLEOTIDE SEQUENCE [LARGE SCALE GENOMIC DNA]</scope>
    <source>
        <strain evidence="2 3">C3</strain>
    </source>
</reference>
<name>A0A0S2DEM2_LYSEN</name>
<accession>A0A0S2DEM2</accession>
<dbReference type="PATRIC" id="fig|69.6.peg.1593"/>
<dbReference type="AlphaFoldDB" id="A0A0S2DEM2"/>
<dbReference type="EMBL" id="CP013140">
    <property type="protein sequence ID" value="ALN56970.1"/>
    <property type="molecule type" value="Genomic_DNA"/>
</dbReference>
<feature type="region of interest" description="Disordered" evidence="1">
    <location>
        <begin position="26"/>
        <end position="47"/>
    </location>
</feature>
<dbReference type="Proteomes" id="UP000061569">
    <property type="component" value="Chromosome"/>
</dbReference>
<protein>
    <submittedName>
        <fullName evidence="2">Uncharacterized protein</fullName>
    </submittedName>
</protein>
<evidence type="ECO:0000313" key="2">
    <source>
        <dbReference type="EMBL" id="ALN56970.1"/>
    </source>
</evidence>
<dbReference type="KEGG" id="lez:GLE_1613"/>
<sequence>MTQTLFSQADSHAARTWKNVQSITKFQAEPAKRRHRREDGGIEPFGL</sequence>
<proteinExistence type="predicted"/>
<evidence type="ECO:0000256" key="1">
    <source>
        <dbReference type="SAM" id="MobiDB-lite"/>
    </source>
</evidence>